<dbReference type="InterPro" id="IPR027417">
    <property type="entry name" value="P-loop_NTPase"/>
</dbReference>
<sequence length="428" mass="48831">MNIITSVYVKGLWGHQDVNILIDSKTNFIIGVNGTGKTTLINLLAAALTFDYDKLLRIEFESITIRLKEVGGSRRPSIRVVKDISISDDILTYEIQKAAKDAPIVIPFDSRYERMFIETKDGGRVVSRRRVNQEVHTLNEVTLLLKELIKVSWLSVNRADNLYNRDIDKRSLSTIDHKINDLNNSLVRYFSVLSQQFSDHTIEFQKKSFLALINNEGANPIFQFSNSIDIDKERKTLVEVFDVLGVENKHYVRKLNEHFSRLEKVKSRTNTKAISADDFSVIYNSWRAHTLVADYEILQAKKADIFRPRDNFISLLNTMFNSRKRFSVSDKNELVVMTKDGRVIGLEELSSGEKQLLIILGETLLQHSEHVIYIADEPELSLHVIWQEQLIGAITKINPNAQIIFATHSPDIVGAAQDAIIDMEDLVS</sequence>
<dbReference type="Pfam" id="PF13175">
    <property type="entry name" value="AAA_15"/>
    <property type="match status" value="1"/>
</dbReference>
<dbReference type="PANTHER" id="PTHR43581:SF2">
    <property type="entry name" value="EXCINUCLEASE ATPASE SUBUNIT"/>
    <property type="match status" value="1"/>
</dbReference>
<dbReference type="CDD" id="cd00267">
    <property type="entry name" value="ABC_ATPase"/>
    <property type="match status" value="1"/>
</dbReference>
<feature type="domain" description="AAA+ ATPase" evidence="1">
    <location>
        <begin position="23"/>
        <end position="427"/>
    </location>
</feature>
<dbReference type="EMBL" id="MTCP01000009">
    <property type="protein sequence ID" value="OLY67922.1"/>
    <property type="molecule type" value="Genomic_DNA"/>
</dbReference>
<dbReference type="Proteomes" id="UP000185597">
    <property type="component" value="Unassembled WGS sequence"/>
</dbReference>
<proteinExistence type="predicted"/>
<dbReference type="PANTHER" id="PTHR43581">
    <property type="entry name" value="ATP/GTP PHOSPHATASE"/>
    <property type="match status" value="1"/>
</dbReference>
<evidence type="ECO:0000313" key="3">
    <source>
        <dbReference type="Proteomes" id="UP000185597"/>
    </source>
</evidence>
<evidence type="ECO:0000259" key="1">
    <source>
        <dbReference type="SMART" id="SM00382"/>
    </source>
</evidence>
<name>A0AA44LD51_CITBR</name>
<comment type="caution">
    <text evidence="2">The sequence shown here is derived from an EMBL/GenBank/DDBJ whole genome shotgun (WGS) entry which is preliminary data.</text>
</comment>
<dbReference type="AlphaFoldDB" id="A0AA44LD51"/>
<evidence type="ECO:0000313" key="2">
    <source>
        <dbReference type="EMBL" id="OLY67922.1"/>
    </source>
</evidence>
<gene>
    <name evidence="2" type="ORF">BWD41_18700</name>
</gene>
<dbReference type="SMART" id="SM00382">
    <property type="entry name" value="AAA"/>
    <property type="match status" value="1"/>
</dbReference>
<dbReference type="Gene3D" id="3.40.50.300">
    <property type="entry name" value="P-loop containing nucleotide triphosphate hydrolases"/>
    <property type="match status" value="1"/>
</dbReference>
<protein>
    <submittedName>
        <fullName evidence="2">AAA family ATPase</fullName>
    </submittedName>
</protein>
<dbReference type="RefSeq" id="WP_075848736.1">
    <property type="nucleotide sequence ID" value="NZ_MTCP01000009.1"/>
</dbReference>
<accession>A0AA44LD51</accession>
<reference evidence="2 3" key="1">
    <citation type="submission" date="2017-01" db="EMBL/GenBank/DDBJ databases">
        <title>First report of the plasmid-mediated mcr-1 gene in Citrobacter freudii.</title>
        <authorList>
            <person name="Liu J."/>
            <person name="Yang Y."/>
            <person name="Li Y."/>
            <person name="Liu D."/>
            <person name="Tuo H."/>
            <person name="Davis M."/>
            <person name="Zhang A."/>
        </authorList>
    </citation>
    <scope>NUCLEOTIDE SEQUENCE [LARGE SCALE GENOMIC DNA]</scope>
    <source>
        <strain evidence="2 3">SCC4</strain>
    </source>
</reference>
<dbReference type="InterPro" id="IPR041685">
    <property type="entry name" value="AAA_GajA/Old/RecF-like"/>
</dbReference>
<dbReference type="InterPro" id="IPR051396">
    <property type="entry name" value="Bact_Antivir_Def_Nuclease"/>
</dbReference>
<dbReference type="InterPro" id="IPR003593">
    <property type="entry name" value="AAA+_ATPase"/>
</dbReference>
<organism evidence="2 3">
    <name type="scientific">Citrobacter braakii</name>
    <dbReference type="NCBI Taxonomy" id="57706"/>
    <lineage>
        <taxon>Bacteria</taxon>
        <taxon>Pseudomonadati</taxon>
        <taxon>Pseudomonadota</taxon>
        <taxon>Gammaproteobacteria</taxon>
        <taxon>Enterobacterales</taxon>
        <taxon>Enterobacteriaceae</taxon>
        <taxon>Citrobacter</taxon>
        <taxon>Citrobacter freundii complex</taxon>
    </lineage>
</organism>
<dbReference type="SUPFAM" id="SSF52540">
    <property type="entry name" value="P-loop containing nucleoside triphosphate hydrolases"/>
    <property type="match status" value="1"/>
</dbReference>